<name>A0A4R3KKX5_9BACI</name>
<dbReference type="Gene3D" id="1.10.287.950">
    <property type="entry name" value="Methyl-accepting chemotaxis protein"/>
    <property type="match status" value="1"/>
</dbReference>
<evidence type="ECO:0000256" key="7">
    <source>
        <dbReference type="SAM" id="Phobius"/>
    </source>
</evidence>
<evidence type="ECO:0000256" key="5">
    <source>
        <dbReference type="ARBA" id="ARBA00022989"/>
    </source>
</evidence>
<dbReference type="Proteomes" id="UP000295788">
    <property type="component" value="Unassembled WGS sequence"/>
</dbReference>
<evidence type="ECO:0000313" key="10">
    <source>
        <dbReference type="Proteomes" id="UP000295788"/>
    </source>
</evidence>
<evidence type="ECO:0000313" key="9">
    <source>
        <dbReference type="EMBL" id="TCS84543.1"/>
    </source>
</evidence>
<accession>A0A4R3KKX5</accession>
<feature type="transmembrane region" description="Helical" evidence="7">
    <location>
        <begin position="903"/>
        <end position="927"/>
    </location>
</feature>
<feature type="transmembrane region" description="Helical" evidence="7">
    <location>
        <begin position="875"/>
        <end position="897"/>
    </location>
</feature>
<keyword evidence="3" id="KW-1003">Cell membrane</keyword>
<feature type="transmembrane region" description="Helical" evidence="7">
    <location>
        <begin position="413"/>
        <end position="429"/>
    </location>
</feature>
<dbReference type="PANTHER" id="PTHR33406">
    <property type="entry name" value="MEMBRANE PROTEIN MJ1562-RELATED"/>
    <property type="match status" value="1"/>
</dbReference>
<feature type="transmembrane region" description="Helical" evidence="7">
    <location>
        <begin position="530"/>
        <end position="552"/>
    </location>
</feature>
<dbReference type="InterPro" id="IPR000731">
    <property type="entry name" value="SSD"/>
</dbReference>
<sequence length="950" mass="105855">MKRIFEWLAIRMEKRPMRILLITIAIFLGLTIGISQIRMATGNDTLVKTSTEAYQSNVALEKDFGGDAVIVLFEGKKQKDLVTLENIRKMWNVEQTIKQENDVFTVISPATIVNLIADKQGTEIKSRLNDISDGLAEMSKKMIDLGNNLKGKNIKDPNEIKAKIEDLSKATAAFDQLINAQKEMGKGTSQLQGGMNQIADGIGKVSLQLQQLGMSVKNNLQLSQQLQMMAANLNQSSQGLKIIAEKTTGLQQGNEKTAEALSKMKMQLNAQTKEMIGSFGDALSPDQLQEMADGFLTMGEKLGEISDGLNTFHEKSGMMIADIPTEQKELDEILYDNGKLRSMFSEVILDNTHAMMMVKMNGNLSDSQKDDLYQKIENLLKEQDFKTISYMVSGKPVLDSALRSEMKNSMKNMVLLAVGFMFLVLMVVFKVRWRILSLPIIFFAVVATLGLMGLVNIPMTMVSMAVFPILIGLGVDYSIQFQNRYEEEHSLKKTLKQMGPAVGTAVVATILGFVALYLSPVPMVEDFGKMLTIGVAISYLAGIFILMLILYLRDHYFSRNQKVLQKKVNQSSILERILQSSTSIVIKFSLFVLLFAIFVTAWGVWVDEKVGVETDIETFMPQDTPQLLDIHKLRDVLGATDQVVLLIQSDSLLSEKHLNWIDQKTEQLKQKYPDLIVNAKSLTTLIRNANDGEMLSYTDSLDFINDLPENQRKMFLTEDQKQSVILLNIKHVPIGEVKGFIQDLRKEIKDTDMKVTVTGKSVLDVEMINGLTSGRVEMTFIGMGLVFLGLLVVYRNPIRAFIPVFPISLIVGLSGGMMYLLGMKYTPLTATLGALIIGIGTEFTILLLERYMEEREKGMEKILAIKTAVSRIGKAIIASGLTVIGGFSALVVSDFVILKDFGLMTLINMSLALFSTLVVLPPVMVWLDRWIVKKMKEAPSPVVQIAQKTE</sequence>
<proteinExistence type="inferred from homology"/>
<dbReference type="SUPFAM" id="SSF82866">
    <property type="entry name" value="Multidrug efflux transporter AcrB transmembrane domain"/>
    <property type="match status" value="2"/>
</dbReference>
<evidence type="ECO:0000256" key="3">
    <source>
        <dbReference type="ARBA" id="ARBA00022475"/>
    </source>
</evidence>
<evidence type="ECO:0000256" key="6">
    <source>
        <dbReference type="ARBA" id="ARBA00023136"/>
    </source>
</evidence>
<dbReference type="NCBIfam" id="TIGR00921">
    <property type="entry name" value="2A067"/>
    <property type="match status" value="1"/>
</dbReference>
<feature type="domain" description="SSD" evidence="8">
    <location>
        <begin position="435"/>
        <end position="552"/>
    </location>
</feature>
<feature type="transmembrane region" description="Helical" evidence="7">
    <location>
        <begin position="436"/>
        <end position="455"/>
    </location>
</feature>
<dbReference type="Gene3D" id="1.20.1640.10">
    <property type="entry name" value="Multidrug efflux transporter AcrB transmembrane domain"/>
    <property type="match status" value="2"/>
</dbReference>
<evidence type="ECO:0000256" key="2">
    <source>
        <dbReference type="ARBA" id="ARBA00010157"/>
    </source>
</evidence>
<dbReference type="EMBL" id="SMAB01000001">
    <property type="protein sequence ID" value="TCS84543.1"/>
    <property type="molecule type" value="Genomic_DNA"/>
</dbReference>
<evidence type="ECO:0000256" key="4">
    <source>
        <dbReference type="ARBA" id="ARBA00022692"/>
    </source>
</evidence>
<feature type="transmembrane region" description="Helical" evidence="7">
    <location>
        <begin position="828"/>
        <end position="848"/>
    </location>
</feature>
<feature type="transmembrane region" description="Helical" evidence="7">
    <location>
        <begin position="801"/>
        <end position="822"/>
    </location>
</feature>
<evidence type="ECO:0000259" key="8">
    <source>
        <dbReference type="PROSITE" id="PS50156"/>
    </source>
</evidence>
<feature type="transmembrane region" description="Helical" evidence="7">
    <location>
        <begin position="461"/>
        <end position="479"/>
    </location>
</feature>
<keyword evidence="10" id="KW-1185">Reference proteome</keyword>
<evidence type="ECO:0000256" key="1">
    <source>
        <dbReference type="ARBA" id="ARBA00004651"/>
    </source>
</evidence>
<feature type="domain" description="SSD" evidence="8">
    <location>
        <begin position="800"/>
        <end position="926"/>
    </location>
</feature>
<dbReference type="InterPro" id="IPR004869">
    <property type="entry name" value="MMPL_dom"/>
</dbReference>
<feature type="transmembrane region" description="Helical" evidence="7">
    <location>
        <begin position="500"/>
        <end position="518"/>
    </location>
</feature>
<dbReference type="PANTHER" id="PTHR33406:SF6">
    <property type="entry name" value="MEMBRANE PROTEIN YDGH-RELATED"/>
    <property type="match status" value="1"/>
</dbReference>
<comment type="subcellular location">
    <subcellularLocation>
        <location evidence="1">Cell membrane</location>
        <topology evidence="1">Multi-pass membrane protein</topology>
    </subcellularLocation>
</comment>
<keyword evidence="5 7" id="KW-1133">Transmembrane helix</keyword>
<dbReference type="RefSeq" id="WP_165894889.1">
    <property type="nucleotide sequence ID" value="NZ_SMAB01000001.1"/>
</dbReference>
<keyword evidence="4 7" id="KW-0812">Transmembrane</keyword>
<dbReference type="GO" id="GO:0005886">
    <property type="term" value="C:plasma membrane"/>
    <property type="evidence" value="ECO:0007669"/>
    <property type="project" value="UniProtKB-SubCell"/>
</dbReference>
<comment type="similarity">
    <text evidence="2">Belongs to the resistance-nodulation-cell division (RND) (TC 2.A.6) family. MmpL subfamily.</text>
</comment>
<dbReference type="PROSITE" id="PS50156">
    <property type="entry name" value="SSD"/>
    <property type="match status" value="2"/>
</dbReference>
<gene>
    <name evidence="9" type="ORF">EDD72_101212</name>
</gene>
<keyword evidence="6 7" id="KW-0472">Membrane</keyword>
<dbReference type="Pfam" id="PF03176">
    <property type="entry name" value="MMPL"/>
    <property type="match status" value="2"/>
</dbReference>
<dbReference type="AlphaFoldDB" id="A0A4R3KKX5"/>
<protein>
    <submittedName>
        <fullName evidence="9">Hydrophobe/amphiphile efflux-3 (HAE3) family protein</fullName>
    </submittedName>
</protein>
<comment type="caution">
    <text evidence="9">The sequence shown here is derived from an EMBL/GenBank/DDBJ whole genome shotgun (WGS) entry which is preliminary data.</text>
</comment>
<reference evidence="9 10" key="1">
    <citation type="submission" date="2019-03" db="EMBL/GenBank/DDBJ databases">
        <title>Genomic Encyclopedia of Type Strains, Phase IV (KMG-IV): sequencing the most valuable type-strain genomes for metagenomic binning, comparative biology and taxonomic classification.</title>
        <authorList>
            <person name="Goeker M."/>
        </authorList>
    </citation>
    <scope>NUCLEOTIDE SEQUENCE [LARGE SCALE GENOMIC DNA]</scope>
    <source>
        <strain evidence="9 10">DSM 23802</strain>
    </source>
</reference>
<feature type="transmembrane region" description="Helical" evidence="7">
    <location>
        <begin position="584"/>
        <end position="605"/>
    </location>
</feature>
<organism evidence="9 10">
    <name type="scientific">Tepidibacillus fermentans</name>
    <dbReference type="NCBI Taxonomy" id="1281767"/>
    <lineage>
        <taxon>Bacteria</taxon>
        <taxon>Bacillati</taxon>
        <taxon>Bacillota</taxon>
        <taxon>Bacilli</taxon>
        <taxon>Bacillales</taxon>
        <taxon>Bacillaceae</taxon>
        <taxon>Tepidibacillus</taxon>
    </lineage>
</organism>
<dbReference type="InterPro" id="IPR050545">
    <property type="entry name" value="Mycobact_MmpL"/>
</dbReference>
<feature type="transmembrane region" description="Helical" evidence="7">
    <location>
        <begin position="776"/>
        <end position="794"/>
    </location>
</feature>